<accession>E9PA75</accession>
<sequence length="121" mass="12868">MVTWLSKENPFSAAASSTATLSTVAMAKIVDCGGLIIEVNMLTALFMPILDMQMVPPWNSSGANLFILARLTSSLISLEICDKPLASQFLTIGVNNPVGVATATETSTFLNLRITFSLGNQ</sequence>
<proteinExistence type="predicted"/>
<dbReference type="AntiFam" id="ANF00206">
    <property type="entry name" value="Shadow ORF (opposite sucB)"/>
</dbReference>
<reference evidence="1" key="1">
    <citation type="journal article" date="1988" name="Proc. Natl. Acad. Sci. U.S.A.">
        <title>Cloning and nucleotide sequence of the gene for dihydrolipoamide acetyltransferase from Saccharomyces cerevisiae.</title>
        <authorList>
            <person name="Niu X.-D."/>
            <person name="Browning K.S."/>
            <person name="Behal R.H."/>
            <person name="Reed L.J."/>
        </authorList>
    </citation>
    <scope>NUCLEOTIDE SEQUENCE</scope>
    <source>
        <strain evidence="1">FY1679</strain>
    </source>
</reference>
<evidence type="ECO:0000313" key="1">
    <source>
        <dbReference type="EMBL" id="CAA60190.1"/>
    </source>
</evidence>
<reference evidence="1" key="2">
    <citation type="journal article" date="1989" name="Cell">
        <title>Disruption of the single tropomyosin gene in yeast results in the disappearance of actin cables from the cytoskeleton.</title>
        <authorList>
            <person name="Liu H."/>
            <person name="Bretscher A."/>
        </authorList>
    </citation>
    <scope>NUCLEOTIDE SEQUENCE</scope>
    <source>
        <strain evidence="1">FY1679</strain>
    </source>
</reference>
<reference evidence="1" key="7">
    <citation type="journal article" date="1996" name="Yeast">
        <title>Sequencing a cosmid clone of Saccharomyces cerevisiae chromosome XIV reveals 12 new open reading frames (ORFs) and an ancient duplication of six ORFs.</title>
        <authorList>
            <person name="Poehlmann R."/>
            <person name="Philippsen P."/>
        </authorList>
    </citation>
    <scope>NUCLEOTIDE SEQUENCE</scope>
    <source>
        <strain evidence="1">FY1679</strain>
    </source>
</reference>
<dbReference type="EMBL" id="X86470">
    <property type="protein sequence ID" value="CAA60190.1"/>
    <property type="molecule type" value="Genomic_DNA"/>
</dbReference>
<name>E9PA75_YEASX</name>
<dbReference type="AlphaFoldDB" id="E9PA75"/>
<reference evidence="1" key="4">
    <citation type="journal article" date="1993" name="Mol. Gen. Genet.">
        <title>Characterization of the MKS1 gene, a new negative regulator of the Ras-cyclic AMP pathway in Saccharomyces cerevisiae.</title>
        <authorList>
            <person name="Matsuura A."/>
            <person name="Anraku Y."/>
        </authorList>
    </citation>
    <scope>NUCLEOTIDE SEQUENCE</scope>
    <source>
        <strain evidence="1">FY1679</strain>
    </source>
</reference>
<reference evidence="1" key="8">
    <citation type="journal article" date="1996" name="Yeast">
        <title>The sequence of a 17,933 bp segment of Saccharomyces cerevisiae chromosome XIV contains the RHO2, TOP2, MKT1 and END3 genes and five new open reading frames.</title>
        <authorList>
            <person name="Soler-Mira A."/>
            <person name="Saiz J.E."/>
            <person name="Ballesta J.P.G."/>
            <person name="Remacha M.A."/>
        </authorList>
    </citation>
    <scope>NUCLEOTIDE SEQUENCE</scope>
    <source>
        <strain evidence="1">FY1679</strain>
    </source>
</reference>
<reference evidence="1" key="6">
    <citation type="submission" date="1995-04" db="EMBL/GenBank/DDBJ databases">
        <title>Two fork head homologs in S. cerevisiae.</title>
        <authorList>
            <person name="Zhu G."/>
            <person name="Davis T.N."/>
        </authorList>
    </citation>
    <scope>NUCLEOTIDE SEQUENCE</scope>
    <source>
        <strain evidence="1">FY1679</strain>
    </source>
</reference>
<organism evidence="1">
    <name type="scientific">Saccharomyces cerevisiae</name>
    <name type="common">Baker's yeast</name>
    <dbReference type="NCBI Taxonomy" id="4932"/>
    <lineage>
        <taxon>Eukaryota</taxon>
        <taxon>Fungi</taxon>
        <taxon>Dikarya</taxon>
        <taxon>Ascomycota</taxon>
        <taxon>Saccharomycotina</taxon>
        <taxon>Saccharomycetes</taxon>
        <taxon>Saccharomycetales</taxon>
        <taxon>Saccharomycetaceae</taxon>
        <taxon>Saccharomyces</taxon>
    </lineage>
</organism>
<reference evidence="1" key="5">
    <citation type="submission" date="1995-04" db="EMBL/GenBank/DDBJ databases">
        <title>Structure and evolution of a related aminoacyl-tRNA synthetase.</title>
        <authorList>
            <person name="Gatti D."/>
            <person name="Tzagoloff A."/>
        </authorList>
    </citation>
    <scope>NUCLEOTIDE SEQUENCE</scope>
    <source>
        <strain evidence="1">FY1679</strain>
    </source>
</reference>
<reference evidence="1" key="3">
    <citation type="journal article" date="1989" name="J. Bacteriol.">
        <title>Cloning and nucleotide sequence of DNA mismatch repair gene PMS1 from Saccharomyces cerevisiae: homology of PMS1 to procaryotic MutL and HexB.</title>
        <authorList>
            <person name="Kramer W."/>
            <person name="Kramer B."/>
            <person name="Williamson M.S."/>
            <person name="Fogel S."/>
        </authorList>
    </citation>
    <scope>NUCLEOTIDE SEQUENCE</scope>
    <source>
        <strain evidence="1">FY1679</strain>
    </source>
</reference>
<protein>
    <submittedName>
        <fullName evidence="1">Uncharacterized protein</fullName>
    </submittedName>
</protein>